<keyword evidence="5 8" id="KW-1133">Transmembrane helix</keyword>
<dbReference type="SMART" id="SM01190">
    <property type="entry name" value="EMP24_GP25L"/>
    <property type="match status" value="1"/>
</dbReference>
<evidence type="ECO:0000256" key="9">
    <source>
        <dbReference type="SAM" id="SignalP"/>
    </source>
</evidence>
<evidence type="ECO:0000256" key="6">
    <source>
        <dbReference type="ARBA" id="ARBA00023136"/>
    </source>
</evidence>
<evidence type="ECO:0000313" key="11">
    <source>
        <dbReference type="EMBL" id="KAI5949510.1"/>
    </source>
</evidence>
<evidence type="ECO:0000256" key="7">
    <source>
        <dbReference type="RuleBase" id="RU003827"/>
    </source>
</evidence>
<protein>
    <submittedName>
        <fullName evidence="11">ERV25</fullName>
    </submittedName>
</protein>
<dbReference type="EMBL" id="JAIHNG010000163">
    <property type="protein sequence ID" value="KAI5949510.1"/>
    <property type="molecule type" value="Genomic_DNA"/>
</dbReference>
<gene>
    <name evidence="11" type="ORF">KGF57_004720</name>
</gene>
<accession>A0AAD5FWK6</accession>
<proteinExistence type="inferred from homology"/>
<dbReference type="InterPro" id="IPR009038">
    <property type="entry name" value="GOLD_dom"/>
</dbReference>
<dbReference type="Pfam" id="PF01105">
    <property type="entry name" value="EMP24_GP25L"/>
    <property type="match status" value="1"/>
</dbReference>
<evidence type="ECO:0000259" key="10">
    <source>
        <dbReference type="PROSITE" id="PS50866"/>
    </source>
</evidence>
<dbReference type="PROSITE" id="PS50866">
    <property type="entry name" value="GOLD"/>
    <property type="match status" value="1"/>
</dbReference>
<keyword evidence="4 9" id="KW-0732">Signal</keyword>
<dbReference type="PANTHER" id="PTHR22811">
    <property type="entry name" value="TRANSMEMBRANE EMP24 DOMAIN-CONTAINING PROTEIN"/>
    <property type="match status" value="1"/>
</dbReference>
<evidence type="ECO:0000256" key="5">
    <source>
        <dbReference type="ARBA" id="ARBA00022989"/>
    </source>
</evidence>
<evidence type="ECO:0000256" key="1">
    <source>
        <dbReference type="ARBA" id="ARBA00004479"/>
    </source>
</evidence>
<feature type="transmembrane region" description="Helical" evidence="8">
    <location>
        <begin position="188"/>
        <end position="208"/>
    </location>
</feature>
<comment type="similarity">
    <text evidence="2 7">Belongs to the EMP24/GP25L family.</text>
</comment>
<feature type="signal peptide" evidence="9">
    <location>
        <begin position="1"/>
        <end position="20"/>
    </location>
</feature>
<dbReference type="RefSeq" id="XP_051606854.1">
    <property type="nucleotide sequence ID" value="XM_051754260.1"/>
</dbReference>
<dbReference type="GeneID" id="76152764"/>
<comment type="caution">
    <text evidence="11">The sequence shown here is derived from an EMBL/GenBank/DDBJ whole genome shotgun (WGS) entry which is preliminary data.</text>
</comment>
<keyword evidence="6 8" id="KW-0472">Membrane</keyword>
<reference evidence="11 12" key="1">
    <citation type="journal article" date="2022" name="DNA Res.">
        <title>Genome analysis of five recently described species of the CUG-Ser clade uncovers Candida theae as a new hybrid lineage with pathogenic potential in the Candida parapsilosis species complex.</title>
        <authorList>
            <person name="Mixao V."/>
            <person name="Del Olmo V."/>
            <person name="Hegedusova E."/>
            <person name="Saus E."/>
            <person name="Pryszcz L."/>
            <person name="Cillingova A."/>
            <person name="Nosek J."/>
            <person name="Gabaldon T."/>
        </authorList>
    </citation>
    <scope>NUCLEOTIDE SEQUENCE [LARGE SCALE GENOMIC DNA]</scope>
    <source>
        <strain evidence="11 12">CBS 12239</strain>
    </source>
</reference>
<feature type="domain" description="GOLD" evidence="10">
    <location>
        <begin position="33"/>
        <end position="128"/>
    </location>
</feature>
<feature type="chain" id="PRO_5042016024" evidence="9">
    <location>
        <begin position="21"/>
        <end position="218"/>
    </location>
</feature>
<dbReference type="AlphaFoldDB" id="A0AAD5FWK6"/>
<dbReference type="Proteomes" id="UP001204833">
    <property type="component" value="Unassembled WGS sequence"/>
</dbReference>
<dbReference type="InterPro" id="IPR015720">
    <property type="entry name" value="Emp24-like"/>
</dbReference>
<evidence type="ECO:0000256" key="2">
    <source>
        <dbReference type="ARBA" id="ARBA00007104"/>
    </source>
</evidence>
<evidence type="ECO:0000313" key="12">
    <source>
        <dbReference type="Proteomes" id="UP001204833"/>
    </source>
</evidence>
<evidence type="ECO:0000256" key="3">
    <source>
        <dbReference type="ARBA" id="ARBA00022692"/>
    </source>
</evidence>
<organism evidence="11 12">
    <name type="scientific">Candida theae</name>
    <dbReference type="NCBI Taxonomy" id="1198502"/>
    <lineage>
        <taxon>Eukaryota</taxon>
        <taxon>Fungi</taxon>
        <taxon>Dikarya</taxon>
        <taxon>Ascomycota</taxon>
        <taxon>Saccharomycotina</taxon>
        <taxon>Pichiomycetes</taxon>
        <taxon>Debaryomycetaceae</taxon>
        <taxon>Candida/Lodderomyces clade</taxon>
        <taxon>Candida</taxon>
    </lineage>
</organism>
<evidence type="ECO:0000256" key="8">
    <source>
        <dbReference type="SAM" id="Phobius"/>
    </source>
</evidence>
<keyword evidence="3 7" id="KW-0812">Transmembrane</keyword>
<dbReference type="GO" id="GO:0016020">
    <property type="term" value="C:membrane"/>
    <property type="evidence" value="ECO:0007669"/>
    <property type="project" value="UniProtKB-SubCell"/>
</dbReference>
<comment type="subcellular location">
    <subcellularLocation>
        <location evidence="1 7">Membrane</location>
        <topology evidence="1 7">Single-pass type I membrane protein</topology>
    </subcellularLocation>
</comment>
<name>A0AAD5FWK6_9ASCO</name>
<keyword evidence="12" id="KW-1185">Reference proteome</keyword>
<sequence length="218" mass="25066">MQSLFNFALIFSLIACVINALHIEVPARPNPEPMCIREFVQENQMVVVNINTDGYKGDGQRLDVGIVDSVGNRYASRKDIVGKVKIAFTSHNNAAIDICFYNQQTQEWKKHGSRDSNNVRLIELEVESGAAARDWNALQASEKLKPVEVELKKIESLTGEIVQELQYLKRREERMRDTNESTNSRIKWFSIIIILSLVGFGAWQIQYLRHYFKVKHII</sequence>
<evidence type="ECO:0000256" key="4">
    <source>
        <dbReference type="ARBA" id="ARBA00022729"/>
    </source>
</evidence>